<keyword evidence="4" id="KW-0288">FMN</keyword>
<comment type="cofactor">
    <cofactor evidence="1">
        <name>FMN</name>
        <dbReference type="ChEBI" id="CHEBI:58210"/>
    </cofactor>
</comment>
<evidence type="ECO:0000256" key="2">
    <source>
        <dbReference type="ARBA" id="ARBA00007118"/>
    </source>
</evidence>
<keyword evidence="3" id="KW-0285">Flavoprotein</keyword>
<dbReference type="PANTHER" id="PTHR43673">
    <property type="entry name" value="NAD(P)H NITROREDUCTASE YDGI-RELATED"/>
    <property type="match status" value="1"/>
</dbReference>
<accession>X0PJH6</accession>
<evidence type="ECO:0000256" key="3">
    <source>
        <dbReference type="ARBA" id="ARBA00022630"/>
    </source>
</evidence>
<dbReference type="Gene3D" id="3.40.109.10">
    <property type="entry name" value="NADH Oxidase"/>
    <property type="match status" value="1"/>
</dbReference>
<keyword evidence="5" id="KW-0560">Oxidoreductase</keyword>
<dbReference type="Proteomes" id="UP000051966">
    <property type="component" value="Unassembled WGS sequence"/>
</dbReference>
<evidence type="ECO:0000313" key="8">
    <source>
        <dbReference type="EMBL" id="KRM09723.1"/>
    </source>
</evidence>
<organism evidence="7 9">
    <name type="scientific">Lentilactobacillus farraginis DSM 18382 = JCM 14108</name>
    <dbReference type="NCBI Taxonomy" id="1423743"/>
    <lineage>
        <taxon>Bacteria</taxon>
        <taxon>Bacillati</taxon>
        <taxon>Bacillota</taxon>
        <taxon>Bacilli</taxon>
        <taxon>Lactobacillales</taxon>
        <taxon>Lactobacillaceae</taxon>
        <taxon>Lentilactobacillus</taxon>
    </lineage>
</organism>
<gene>
    <name evidence="8" type="ORF">FD41_GL002437</name>
    <name evidence="7" type="ORF">JCM14108_1728</name>
</gene>
<evidence type="ECO:0000313" key="9">
    <source>
        <dbReference type="Proteomes" id="UP000019488"/>
    </source>
</evidence>
<feature type="domain" description="Nitroreductase" evidence="6">
    <location>
        <begin position="18"/>
        <end position="165"/>
    </location>
</feature>
<comment type="caution">
    <text evidence="7">The sequence shown here is derived from an EMBL/GenBank/DDBJ whole genome shotgun (WGS) entry which is preliminary data.</text>
</comment>
<dbReference type="InterPro" id="IPR000415">
    <property type="entry name" value="Nitroreductase-like"/>
</dbReference>
<evidence type="ECO:0000256" key="5">
    <source>
        <dbReference type="ARBA" id="ARBA00023002"/>
    </source>
</evidence>
<evidence type="ECO:0000256" key="4">
    <source>
        <dbReference type="ARBA" id="ARBA00022643"/>
    </source>
</evidence>
<dbReference type="AlphaFoldDB" id="X0PJH6"/>
<dbReference type="EMBL" id="BAKI01000016">
    <property type="protein sequence ID" value="GAF36746.1"/>
    <property type="molecule type" value="Genomic_DNA"/>
</dbReference>
<reference evidence="8 10" key="2">
    <citation type="journal article" date="2015" name="Genome Announc.">
        <title>Expanding the biotechnology potential of lactobacilli through comparative genomics of 213 strains and associated genera.</title>
        <authorList>
            <person name="Sun Z."/>
            <person name="Harris H.M."/>
            <person name="McCann A."/>
            <person name="Guo C."/>
            <person name="Argimon S."/>
            <person name="Zhang W."/>
            <person name="Yang X."/>
            <person name="Jeffery I.B."/>
            <person name="Cooney J.C."/>
            <person name="Kagawa T.F."/>
            <person name="Liu W."/>
            <person name="Song Y."/>
            <person name="Salvetti E."/>
            <person name="Wrobel A."/>
            <person name="Rasinkangas P."/>
            <person name="Parkhill J."/>
            <person name="Rea M.C."/>
            <person name="O'Sullivan O."/>
            <person name="Ritari J."/>
            <person name="Douillard F.P."/>
            <person name="Paul Ross R."/>
            <person name="Yang R."/>
            <person name="Briner A.E."/>
            <person name="Felis G.E."/>
            <person name="de Vos W.M."/>
            <person name="Barrangou R."/>
            <person name="Klaenhammer T.R."/>
            <person name="Caufield P.W."/>
            <person name="Cui Y."/>
            <person name="Zhang H."/>
            <person name="O'Toole P.W."/>
        </authorList>
    </citation>
    <scope>NUCLEOTIDE SEQUENCE [LARGE SCALE GENOMIC DNA]</scope>
    <source>
        <strain evidence="8 10">DSM 18382</strain>
    </source>
</reference>
<reference evidence="7" key="1">
    <citation type="journal article" date="2014" name="Genome Announc.">
        <title>Draft Genome Sequences of Two Lactobacillus Strains, L. farraginis JCM 14108T and L. composti JCM 14202T, Isolated from Compost of Distilled Shochu Residue.</title>
        <authorList>
            <person name="Yuki M."/>
            <person name="Oshima K."/>
            <person name="Suda W."/>
            <person name="Kitahara M."/>
            <person name="Kitamura K."/>
            <person name="Iida T."/>
            <person name="Hattori M."/>
            <person name="Ohkuma M."/>
        </authorList>
    </citation>
    <scope>NUCLEOTIDE SEQUENCE [LARGE SCALE GENOMIC DNA]</scope>
    <source>
        <strain evidence="7">JCM 14108</strain>
    </source>
</reference>
<evidence type="ECO:0000259" key="6">
    <source>
        <dbReference type="Pfam" id="PF00881"/>
    </source>
</evidence>
<dbReference type="GO" id="GO:0016491">
    <property type="term" value="F:oxidoreductase activity"/>
    <property type="evidence" value="ECO:0007669"/>
    <property type="project" value="UniProtKB-KW"/>
</dbReference>
<dbReference type="EMBL" id="AZFY01000040">
    <property type="protein sequence ID" value="KRM09723.1"/>
    <property type="molecule type" value="Genomic_DNA"/>
</dbReference>
<dbReference type="SUPFAM" id="SSF55469">
    <property type="entry name" value="FMN-dependent nitroreductase-like"/>
    <property type="match status" value="1"/>
</dbReference>
<dbReference type="Pfam" id="PF00881">
    <property type="entry name" value="Nitroreductase"/>
    <property type="match status" value="1"/>
</dbReference>
<sequence>MQKKDLKGSFILRTIDAILNRKSVRTYTGKPVSDADLKQLLKTAYASPVSMGEYSHLTLTVVTASKWLQKLDQNAQKTFHTDKSMLYGAPLFIIVSTKLQGTPADNGAYSNAATIVENMNIEAVELGLGACHIWGVTTALAQNHELMREIKVPDGQTPVAGLVVGETTEAYTPRNIPMDRINTIKLT</sequence>
<dbReference type="Proteomes" id="UP000019488">
    <property type="component" value="Unassembled WGS sequence"/>
</dbReference>
<dbReference type="eggNOG" id="COG0778">
    <property type="taxonomic scope" value="Bacteria"/>
</dbReference>
<evidence type="ECO:0000313" key="10">
    <source>
        <dbReference type="Proteomes" id="UP000051966"/>
    </source>
</evidence>
<dbReference type="InterPro" id="IPR029479">
    <property type="entry name" value="Nitroreductase"/>
</dbReference>
<protein>
    <submittedName>
        <fullName evidence="7 8">Nitroreductase</fullName>
    </submittedName>
</protein>
<keyword evidence="10" id="KW-1185">Reference proteome</keyword>
<name>X0PJH6_9LACO</name>
<dbReference type="PANTHER" id="PTHR43673:SF2">
    <property type="entry name" value="NITROREDUCTASE"/>
    <property type="match status" value="1"/>
</dbReference>
<dbReference type="PATRIC" id="fig|1423743.5.peg.2501"/>
<dbReference type="STRING" id="1423743.FD41_GL002437"/>
<comment type="similarity">
    <text evidence="2">Belongs to the nitroreductase family.</text>
</comment>
<evidence type="ECO:0000256" key="1">
    <source>
        <dbReference type="ARBA" id="ARBA00001917"/>
    </source>
</evidence>
<proteinExistence type="inferred from homology"/>
<evidence type="ECO:0000313" key="7">
    <source>
        <dbReference type="EMBL" id="GAF36746.1"/>
    </source>
</evidence>